<dbReference type="GO" id="GO:0005524">
    <property type="term" value="F:ATP binding"/>
    <property type="evidence" value="ECO:0007669"/>
    <property type="project" value="UniProtKB-UniRule"/>
</dbReference>
<dbReference type="NCBIfam" id="TIGR00197">
    <property type="entry name" value="yjeF_nterm"/>
    <property type="match status" value="1"/>
</dbReference>
<comment type="similarity">
    <text evidence="17">Belongs to the NnrD/CARKD family.</text>
</comment>
<comment type="caution">
    <text evidence="23">The sequence shown here is derived from an EMBL/GenBank/DDBJ whole genome shotgun (WGS) entry which is preliminary data.</text>
</comment>
<evidence type="ECO:0000256" key="1">
    <source>
        <dbReference type="ARBA" id="ARBA00000013"/>
    </source>
</evidence>
<comment type="similarity">
    <text evidence="4 19">In the C-terminal section; belongs to the NnrD/CARKD family.</text>
</comment>
<feature type="binding site" evidence="17">
    <location>
        <position position="322"/>
    </location>
    <ligand>
        <name>(6S)-NADPHX</name>
        <dbReference type="ChEBI" id="CHEBI:64076"/>
    </ligand>
</feature>
<dbReference type="HAMAP" id="MF_01966">
    <property type="entry name" value="NADHX_epimerase"/>
    <property type="match status" value="1"/>
</dbReference>
<feature type="domain" description="YjeF N-terminal" evidence="22">
    <location>
        <begin position="1"/>
        <end position="214"/>
    </location>
</feature>
<evidence type="ECO:0000259" key="21">
    <source>
        <dbReference type="PROSITE" id="PS51383"/>
    </source>
</evidence>
<feature type="domain" description="Rhodanese" evidence="20">
    <location>
        <begin position="50"/>
        <end position="88"/>
    </location>
</feature>
<comment type="caution">
    <text evidence="18">Lacks conserved residue(s) required for the propagation of feature annotation.</text>
</comment>
<dbReference type="PROSITE" id="PS50206">
    <property type="entry name" value="RHODANESE_3"/>
    <property type="match status" value="1"/>
</dbReference>
<dbReference type="EC" id="4.2.1.136" evidence="19"/>
<keyword evidence="12 17" id="KW-0456">Lyase</keyword>
<keyword evidence="5 18" id="KW-0479">Metal-binding</keyword>
<feature type="binding site" evidence="18">
    <location>
        <begin position="48"/>
        <end position="52"/>
    </location>
    <ligand>
        <name>(6S)-NADPHX</name>
        <dbReference type="ChEBI" id="CHEBI:64076"/>
    </ligand>
</feature>
<dbReference type="Pfam" id="PF01256">
    <property type="entry name" value="Carb_kinase"/>
    <property type="match status" value="1"/>
</dbReference>
<evidence type="ECO:0000313" key="23">
    <source>
        <dbReference type="EMBL" id="MBA4611659.1"/>
    </source>
</evidence>
<comment type="similarity">
    <text evidence="18">Belongs to the NnrE/AIBP family.</text>
</comment>
<feature type="binding site" evidence="18">
    <location>
        <position position="49"/>
    </location>
    <ligand>
        <name>K(+)</name>
        <dbReference type="ChEBI" id="CHEBI:29103"/>
    </ligand>
</feature>
<evidence type="ECO:0000256" key="3">
    <source>
        <dbReference type="ARBA" id="ARBA00006001"/>
    </source>
</evidence>
<evidence type="ECO:0000256" key="17">
    <source>
        <dbReference type="HAMAP-Rule" id="MF_01965"/>
    </source>
</evidence>
<dbReference type="NCBIfam" id="TIGR00196">
    <property type="entry name" value="yjeF_cterm"/>
    <property type="match status" value="1"/>
</dbReference>
<comment type="catalytic activity">
    <reaction evidence="16 17 19">
        <text>(6S)-NADPHX + ADP = AMP + phosphate + NADPH + H(+)</text>
        <dbReference type="Rhea" id="RHEA:32235"/>
        <dbReference type="ChEBI" id="CHEBI:15378"/>
        <dbReference type="ChEBI" id="CHEBI:43474"/>
        <dbReference type="ChEBI" id="CHEBI:57783"/>
        <dbReference type="ChEBI" id="CHEBI:64076"/>
        <dbReference type="ChEBI" id="CHEBI:456215"/>
        <dbReference type="ChEBI" id="CHEBI:456216"/>
        <dbReference type="EC" id="4.2.1.136"/>
    </reaction>
</comment>
<reference evidence="23 24" key="1">
    <citation type="submission" date="2020-07" db="EMBL/GenBank/DDBJ databases">
        <authorList>
            <person name="Li M."/>
        </authorList>
    </citation>
    <scope>NUCLEOTIDE SEQUENCE [LARGE SCALE GENOMIC DNA]</scope>
    <source>
        <strain evidence="23 24">DSM 23284</strain>
    </source>
</reference>
<reference evidence="23 24" key="2">
    <citation type="submission" date="2020-08" db="EMBL/GenBank/DDBJ databases">
        <title>Stappia taiwanensis sp. nov., isolated from a coastal thermal spring.</title>
        <authorList>
            <person name="Kampfer P."/>
        </authorList>
    </citation>
    <scope>NUCLEOTIDE SEQUENCE [LARGE SCALE GENOMIC DNA]</scope>
    <source>
        <strain evidence="23 24">DSM 23284</strain>
    </source>
</reference>
<dbReference type="AlphaFoldDB" id="A0A838XK05"/>
<feature type="binding site" evidence="18">
    <location>
        <position position="160"/>
    </location>
    <ligand>
        <name>K(+)</name>
        <dbReference type="ChEBI" id="CHEBI:29103"/>
    </ligand>
</feature>
<dbReference type="InterPro" id="IPR036652">
    <property type="entry name" value="YjeF_N_dom_sf"/>
</dbReference>
<evidence type="ECO:0000256" key="4">
    <source>
        <dbReference type="ARBA" id="ARBA00009524"/>
    </source>
</evidence>
<feature type="binding site" evidence="17">
    <location>
        <begin position="421"/>
        <end position="425"/>
    </location>
    <ligand>
        <name>AMP</name>
        <dbReference type="ChEBI" id="CHEBI:456215"/>
    </ligand>
</feature>
<comment type="cofactor">
    <cofactor evidence="17">
        <name>Mg(2+)</name>
        <dbReference type="ChEBI" id="CHEBI:18420"/>
    </cofactor>
</comment>
<keyword evidence="24" id="KW-1185">Reference proteome</keyword>
<keyword evidence="6 17" id="KW-0547">Nucleotide-binding</keyword>
<feature type="binding site" evidence="18">
    <location>
        <position position="157"/>
    </location>
    <ligand>
        <name>(6S)-NADPHX</name>
        <dbReference type="ChEBI" id="CHEBI:64076"/>
    </ligand>
</feature>
<dbReference type="EC" id="5.1.99.6" evidence="19"/>
<dbReference type="Pfam" id="PF03853">
    <property type="entry name" value="YjeF_N"/>
    <property type="match status" value="1"/>
</dbReference>
<comment type="function">
    <text evidence="17">Catalyzes the dehydration of the S-form of NAD(P)HX at the expense of ADP, which is converted to AMP. Together with NAD(P)HX epimerase, which catalyzes the epimerization of the S- and R-forms, the enzyme allows the repair of both epimers of NAD(P)HX, a damaged form of NAD(P)H that is a result of enzymatic or heat-dependent hydration.</text>
</comment>
<evidence type="ECO:0000256" key="11">
    <source>
        <dbReference type="ARBA" id="ARBA00023235"/>
    </source>
</evidence>
<keyword evidence="7 17" id="KW-0067">ATP-binding</keyword>
<dbReference type="PIRSF" id="PIRSF017184">
    <property type="entry name" value="Nnr"/>
    <property type="match status" value="1"/>
</dbReference>
<evidence type="ECO:0000256" key="8">
    <source>
        <dbReference type="ARBA" id="ARBA00022857"/>
    </source>
</evidence>
<comment type="catalytic activity">
    <reaction evidence="2 18 19">
        <text>(6R)-NADPHX = (6S)-NADPHX</text>
        <dbReference type="Rhea" id="RHEA:32227"/>
        <dbReference type="ChEBI" id="CHEBI:64076"/>
        <dbReference type="ChEBI" id="CHEBI:64077"/>
        <dbReference type="EC" id="5.1.99.6"/>
    </reaction>
</comment>
<evidence type="ECO:0000256" key="14">
    <source>
        <dbReference type="ARBA" id="ARBA00025153"/>
    </source>
</evidence>
<evidence type="ECO:0000256" key="9">
    <source>
        <dbReference type="ARBA" id="ARBA00022958"/>
    </source>
</evidence>
<dbReference type="SUPFAM" id="SSF64153">
    <property type="entry name" value="YjeF N-terminal domain-like"/>
    <property type="match status" value="1"/>
</dbReference>
<evidence type="ECO:0000256" key="10">
    <source>
        <dbReference type="ARBA" id="ARBA00023027"/>
    </source>
</evidence>
<dbReference type="InterPro" id="IPR029056">
    <property type="entry name" value="Ribokinase-like"/>
</dbReference>
<comment type="function">
    <text evidence="18">Catalyzes the epimerization of the S- and R-forms of NAD(P)HX, a damaged form of NAD(P)H that is a result of enzymatic or heat-dependent hydration. This is a prerequisite for the S-specific NAD(P)H-hydrate dehydratase to allow the repair of both epimers of NAD(P)HX.</text>
</comment>
<dbReference type="InterPro" id="IPR001763">
    <property type="entry name" value="Rhodanese-like_dom"/>
</dbReference>
<feature type="binding site" evidence="18">
    <location>
        <position position="120"/>
    </location>
    <ligand>
        <name>K(+)</name>
        <dbReference type="ChEBI" id="CHEBI:29103"/>
    </ligand>
</feature>
<dbReference type="GO" id="GO:0110051">
    <property type="term" value="P:metabolite repair"/>
    <property type="evidence" value="ECO:0007669"/>
    <property type="project" value="TreeGrafter"/>
</dbReference>
<evidence type="ECO:0000313" key="24">
    <source>
        <dbReference type="Proteomes" id="UP000559404"/>
    </source>
</evidence>
<name>A0A838XK05_9HYPH</name>
<keyword evidence="9 18" id="KW-0630">Potassium</keyword>
<evidence type="ECO:0000256" key="15">
    <source>
        <dbReference type="ARBA" id="ARBA00048238"/>
    </source>
</evidence>
<dbReference type="PROSITE" id="PS01050">
    <property type="entry name" value="YJEF_C_2"/>
    <property type="match status" value="1"/>
</dbReference>
<protein>
    <recommendedName>
        <fullName evidence="19">Bifunctional NAD(P)H-hydrate repair enzyme</fullName>
    </recommendedName>
    <alternativeName>
        <fullName evidence="19">Nicotinamide nucleotide repair protein</fullName>
    </alternativeName>
    <domain>
        <recommendedName>
            <fullName evidence="19">ADP-dependent (S)-NAD(P)H-hydrate dehydratase</fullName>
            <ecNumber evidence="19">4.2.1.136</ecNumber>
        </recommendedName>
        <alternativeName>
            <fullName evidence="19">ADP-dependent NAD(P)HX dehydratase</fullName>
        </alternativeName>
    </domain>
    <domain>
        <recommendedName>
            <fullName evidence="19">NAD(P)H-hydrate epimerase</fullName>
            <ecNumber evidence="19">5.1.99.6</ecNumber>
        </recommendedName>
    </domain>
</protein>
<evidence type="ECO:0000259" key="22">
    <source>
        <dbReference type="PROSITE" id="PS51385"/>
    </source>
</evidence>
<comment type="cofactor">
    <cofactor evidence="18 19">
        <name>K(+)</name>
        <dbReference type="ChEBI" id="CHEBI:29103"/>
    </cofactor>
    <text evidence="18 19">Binds 1 potassium ion per subunit.</text>
</comment>
<keyword evidence="10 17" id="KW-0520">NAD</keyword>
<sequence>MGEADRLTIEGGVPGIELMEVAGRAVADAACRMAGYDAGILVLAGPGNNGGDGFVAARLLKRRGYKVRVVLLPRGWEARGDAALALAAMKEAGVSPETLPQAQEEEALGAYLAAAGLVIDALFGAGLDRSLTGPIAAAVRQVNAAREAAGLLVLAVDLPSGVSGESGAILGTAVAADRTVTFFRAKPGHLLYPGRGLCGALEIADIGIKDAVLETVRPALFRNAPELWRCVWRPPGPEGHKYSRGHAVVISGPALATGAARLAAGAALRCGAGLVTVATPPSAALVNAAHLTAVMVRSFRGEKGLSELLADPRLNAVLLGPGAGVGEGTRALARACLAGPRAVVLDADALTSHADAPEELFALIAALNRSGAGEGAAPVVLTPHEGEFTRLFPDLSAAGLPSKVERARAAARRSGAVVLLKGGDTVIAEPGGRAAINDCAPPWLATAGSGDVLAGIVTGLLAQGMPGFEAACMAVWLHGQAGAEAGAALTAEDLEPALRAVLRQMVEEKR</sequence>
<feature type="binding site" evidence="18">
    <location>
        <begin position="124"/>
        <end position="130"/>
    </location>
    <ligand>
        <name>(6S)-NADPHX</name>
        <dbReference type="ChEBI" id="CHEBI:64076"/>
    </ligand>
</feature>
<dbReference type="GO" id="GO:0046496">
    <property type="term" value="P:nicotinamide nucleotide metabolic process"/>
    <property type="evidence" value="ECO:0007669"/>
    <property type="project" value="UniProtKB-UniRule"/>
</dbReference>
<evidence type="ECO:0000256" key="19">
    <source>
        <dbReference type="PIRNR" id="PIRNR017184"/>
    </source>
</evidence>
<evidence type="ECO:0000256" key="5">
    <source>
        <dbReference type="ARBA" id="ARBA00022723"/>
    </source>
</evidence>
<accession>A0A838XK05</accession>
<dbReference type="Gene3D" id="3.40.50.10260">
    <property type="entry name" value="YjeF N-terminal domain"/>
    <property type="match status" value="1"/>
</dbReference>
<dbReference type="HAMAP" id="MF_01965">
    <property type="entry name" value="NADHX_dehydratase"/>
    <property type="match status" value="1"/>
</dbReference>
<evidence type="ECO:0000256" key="13">
    <source>
        <dbReference type="ARBA" id="ARBA00023268"/>
    </source>
</evidence>
<dbReference type="CDD" id="cd01171">
    <property type="entry name" value="YXKO-related"/>
    <property type="match status" value="1"/>
</dbReference>
<comment type="catalytic activity">
    <reaction evidence="15 17 19">
        <text>(6S)-NADHX + ADP = AMP + phosphate + NADH + H(+)</text>
        <dbReference type="Rhea" id="RHEA:32223"/>
        <dbReference type="ChEBI" id="CHEBI:15378"/>
        <dbReference type="ChEBI" id="CHEBI:43474"/>
        <dbReference type="ChEBI" id="CHEBI:57945"/>
        <dbReference type="ChEBI" id="CHEBI:64074"/>
        <dbReference type="ChEBI" id="CHEBI:456215"/>
        <dbReference type="ChEBI" id="CHEBI:456216"/>
        <dbReference type="EC" id="4.2.1.136"/>
    </reaction>
</comment>
<feature type="binding site" evidence="17">
    <location>
        <position position="451"/>
    </location>
    <ligand>
        <name>(6S)-NADPHX</name>
        <dbReference type="ChEBI" id="CHEBI:64076"/>
    </ligand>
</feature>
<dbReference type="EMBL" id="JACEON010000006">
    <property type="protein sequence ID" value="MBA4611659.1"/>
    <property type="molecule type" value="Genomic_DNA"/>
</dbReference>
<feature type="binding site" evidence="17">
    <location>
        <position position="259"/>
    </location>
    <ligand>
        <name>(6S)-NADPHX</name>
        <dbReference type="ChEBI" id="CHEBI:64076"/>
    </ligand>
</feature>
<keyword evidence="13" id="KW-0511">Multifunctional enzyme</keyword>
<evidence type="ECO:0000259" key="20">
    <source>
        <dbReference type="PROSITE" id="PS50206"/>
    </source>
</evidence>
<dbReference type="InterPro" id="IPR004443">
    <property type="entry name" value="YjeF_N_dom"/>
</dbReference>
<dbReference type="InterPro" id="IPR030677">
    <property type="entry name" value="Nnr"/>
</dbReference>
<gene>
    <name evidence="18" type="primary">nnrE</name>
    <name evidence="17" type="synonym">nnrD</name>
    <name evidence="23" type="ORF">H1W37_08355</name>
</gene>
<dbReference type="Gene3D" id="3.40.1190.20">
    <property type="match status" value="1"/>
</dbReference>
<dbReference type="InterPro" id="IPR000631">
    <property type="entry name" value="CARKD"/>
</dbReference>
<evidence type="ECO:0000256" key="2">
    <source>
        <dbReference type="ARBA" id="ARBA00000909"/>
    </source>
</evidence>
<keyword evidence="11 18" id="KW-0413">Isomerase</keyword>
<comment type="function">
    <text evidence="14 19">Bifunctional enzyme that catalyzes the epimerization of the S- and R-forms of NAD(P)HX and the dehydration of the S-form of NAD(P)HX at the expense of ADP, which is converted to AMP. This allows the repair of both epimers of NAD(P)HX, a damaged form of NAD(P)H that is a result of enzymatic or heat-dependent hydration.</text>
</comment>
<feature type="binding site" evidence="17">
    <location>
        <position position="450"/>
    </location>
    <ligand>
        <name>AMP</name>
        <dbReference type="ChEBI" id="CHEBI:456215"/>
    </ligand>
</feature>
<proteinExistence type="inferred from homology"/>
<evidence type="ECO:0000256" key="18">
    <source>
        <dbReference type="HAMAP-Rule" id="MF_01966"/>
    </source>
</evidence>
<dbReference type="SUPFAM" id="SSF53613">
    <property type="entry name" value="Ribokinase-like"/>
    <property type="match status" value="1"/>
</dbReference>
<feature type="binding site" evidence="17">
    <location>
        <position position="384"/>
    </location>
    <ligand>
        <name>(6S)-NADPHX</name>
        <dbReference type="ChEBI" id="CHEBI:64076"/>
    </ligand>
</feature>
<evidence type="ECO:0000256" key="6">
    <source>
        <dbReference type="ARBA" id="ARBA00022741"/>
    </source>
</evidence>
<dbReference type="GO" id="GO:0052856">
    <property type="term" value="F:NAD(P)HX epimerase activity"/>
    <property type="evidence" value="ECO:0007669"/>
    <property type="project" value="UniProtKB-UniRule"/>
</dbReference>
<evidence type="ECO:0000256" key="7">
    <source>
        <dbReference type="ARBA" id="ARBA00022840"/>
    </source>
</evidence>
<comment type="subunit">
    <text evidence="17">Homotetramer.</text>
</comment>
<dbReference type="PANTHER" id="PTHR12592:SF0">
    <property type="entry name" value="ATP-DEPENDENT (S)-NAD(P)H-HYDRATE DEHYDRATASE"/>
    <property type="match status" value="1"/>
</dbReference>
<evidence type="ECO:0000256" key="16">
    <source>
        <dbReference type="ARBA" id="ARBA00049209"/>
    </source>
</evidence>
<organism evidence="23 24">
    <name type="scientific">Stappia taiwanensis</name>
    <dbReference type="NCBI Taxonomy" id="992267"/>
    <lineage>
        <taxon>Bacteria</taxon>
        <taxon>Pseudomonadati</taxon>
        <taxon>Pseudomonadota</taxon>
        <taxon>Alphaproteobacteria</taxon>
        <taxon>Hyphomicrobiales</taxon>
        <taxon>Stappiaceae</taxon>
        <taxon>Stappia</taxon>
    </lineage>
</organism>
<dbReference type="InterPro" id="IPR017953">
    <property type="entry name" value="Carbohydrate_kinase_pred_CS"/>
</dbReference>
<feature type="domain" description="YjeF C-terminal" evidence="21">
    <location>
        <begin position="224"/>
        <end position="505"/>
    </location>
</feature>
<evidence type="ECO:0000256" key="12">
    <source>
        <dbReference type="ARBA" id="ARBA00023239"/>
    </source>
</evidence>
<dbReference type="GO" id="GO:0052855">
    <property type="term" value="F:ADP-dependent NAD(P)H-hydrate dehydratase activity"/>
    <property type="evidence" value="ECO:0007669"/>
    <property type="project" value="UniProtKB-UniRule"/>
</dbReference>
<comment type="catalytic activity">
    <reaction evidence="1 18 19">
        <text>(6R)-NADHX = (6S)-NADHX</text>
        <dbReference type="Rhea" id="RHEA:32215"/>
        <dbReference type="ChEBI" id="CHEBI:64074"/>
        <dbReference type="ChEBI" id="CHEBI:64075"/>
        <dbReference type="EC" id="5.1.99.6"/>
    </reaction>
</comment>
<dbReference type="Proteomes" id="UP000559404">
    <property type="component" value="Unassembled WGS sequence"/>
</dbReference>
<comment type="similarity">
    <text evidence="3 19">In the N-terminal section; belongs to the NnrE/AIBP family.</text>
</comment>
<dbReference type="PROSITE" id="PS51383">
    <property type="entry name" value="YJEF_C_3"/>
    <property type="match status" value="1"/>
</dbReference>
<dbReference type="GO" id="GO:0046872">
    <property type="term" value="F:metal ion binding"/>
    <property type="evidence" value="ECO:0007669"/>
    <property type="project" value="UniProtKB-UniRule"/>
</dbReference>
<keyword evidence="8 17" id="KW-0521">NADP</keyword>
<dbReference type="PROSITE" id="PS51385">
    <property type="entry name" value="YJEF_N"/>
    <property type="match status" value="1"/>
</dbReference>
<dbReference type="PANTHER" id="PTHR12592">
    <property type="entry name" value="ATP-DEPENDENT (S)-NAD(P)H-HYDRATE DEHYDRATASE FAMILY MEMBER"/>
    <property type="match status" value="1"/>
</dbReference>